<evidence type="ECO:0000256" key="6">
    <source>
        <dbReference type="ARBA" id="ARBA00022692"/>
    </source>
</evidence>
<dbReference type="InterPro" id="IPR049875">
    <property type="entry name" value="TypeII_GspH"/>
</dbReference>
<evidence type="ECO:0000256" key="5">
    <source>
        <dbReference type="ARBA" id="ARBA00022519"/>
    </source>
</evidence>
<accession>A0A4Z1CCP8</accession>
<dbReference type="InterPro" id="IPR012902">
    <property type="entry name" value="N_methyl_site"/>
</dbReference>
<keyword evidence="5" id="KW-0997">Cell inner membrane</keyword>
<evidence type="ECO:0000256" key="7">
    <source>
        <dbReference type="ARBA" id="ARBA00022989"/>
    </source>
</evidence>
<dbReference type="AlphaFoldDB" id="A0A4Z1CCP8"/>
<feature type="transmembrane region" description="Helical" evidence="10">
    <location>
        <begin position="6"/>
        <end position="30"/>
    </location>
</feature>
<dbReference type="GO" id="GO:0015628">
    <property type="term" value="P:protein secretion by the type II secretion system"/>
    <property type="evidence" value="ECO:0007669"/>
    <property type="project" value="InterPro"/>
</dbReference>
<dbReference type="OrthoDB" id="5730913at2"/>
<dbReference type="InterPro" id="IPR002416">
    <property type="entry name" value="T2SS_protein-GspH"/>
</dbReference>
<dbReference type="PROSITE" id="PS00409">
    <property type="entry name" value="PROKAR_NTER_METHYL"/>
    <property type="match status" value="1"/>
</dbReference>
<dbReference type="NCBIfam" id="TIGR01708">
    <property type="entry name" value="typeII_sec_gspH"/>
    <property type="match status" value="1"/>
</dbReference>
<keyword evidence="3" id="KW-1003">Cell membrane</keyword>
<evidence type="ECO:0000256" key="10">
    <source>
        <dbReference type="SAM" id="Phobius"/>
    </source>
</evidence>
<organism evidence="11 12">
    <name type="scientific">Marinobacter confluentis</name>
    <dbReference type="NCBI Taxonomy" id="1697557"/>
    <lineage>
        <taxon>Bacteria</taxon>
        <taxon>Pseudomonadati</taxon>
        <taxon>Pseudomonadota</taxon>
        <taxon>Gammaproteobacteria</taxon>
        <taxon>Pseudomonadales</taxon>
        <taxon>Marinobacteraceae</taxon>
        <taxon>Marinobacter</taxon>
    </lineage>
</organism>
<keyword evidence="7 10" id="KW-1133">Transmembrane helix</keyword>
<dbReference type="RefSeq" id="WP_135802431.1">
    <property type="nucleotide sequence ID" value="NZ_SRPF01000001.1"/>
</dbReference>
<dbReference type="InterPro" id="IPR045584">
    <property type="entry name" value="Pilin-like"/>
</dbReference>
<keyword evidence="4" id="KW-0488">Methylation</keyword>
<evidence type="ECO:0000313" key="12">
    <source>
        <dbReference type="Proteomes" id="UP000298325"/>
    </source>
</evidence>
<keyword evidence="6 10" id="KW-0812">Transmembrane</keyword>
<comment type="caution">
    <text evidence="11">The sequence shown here is derived from an EMBL/GenBank/DDBJ whole genome shotgun (WGS) entry which is preliminary data.</text>
</comment>
<keyword evidence="12" id="KW-1185">Reference proteome</keyword>
<dbReference type="Pfam" id="PF07963">
    <property type="entry name" value="N_methyl"/>
    <property type="match status" value="1"/>
</dbReference>
<dbReference type="Gene3D" id="3.55.40.10">
    <property type="entry name" value="minor pseudopilin epsh domain"/>
    <property type="match status" value="1"/>
</dbReference>
<dbReference type="Proteomes" id="UP000298325">
    <property type="component" value="Unassembled WGS sequence"/>
</dbReference>
<dbReference type="GO" id="GO:0005886">
    <property type="term" value="C:plasma membrane"/>
    <property type="evidence" value="ECO:0007669"/>
    <property type="project" value="UniProtKB-SubCell"/>
</dbReference>
<dbReference type="SUPFAM" id="SSF54523">
    <property type="entry name" value="Pili subunits"/>
    <property type="match status" value="1"/>
</dbReference>
<dbReference type="EMBL" id="SRPF01000001">
    <property type="protein sequence ID" value="TGN42046.1"/>
    <property type="molecule type" value="Genomic_DNA"/>
</dbReference>
<evidence type="ECO:0000256" key="2">
    <source>
        <dbReference type="ARBA" id="ARBA00021549"/>
    </source>
</evidence>
<evidence type="ECO:0000256" key="9">
    <source>
        <dbReference type="ARBA" id="ARBA00030775"/>
    </source>
</evidence>
<sequence length="182" mass="20567">MSRQRVSGFTLIEILVVLVVVGMLVALATFTMGGNSVRRDLDNEVEKMFLLMQTVSEQAVLNNTEFGLIVEEDQYRFLAFDQRAGTWKPSAERLYRSREIPEWMLVTEYIENDAPRLASGDDEDTPRPDVVLFSSGETTPFELEFTISRDGLAAEDYVHSVFSDGVSPIEWQHPGDPEVEAE</sequence>
<evidence type="ECO:0000313" key="11">
    <source>
        <dbReference type="EMBL" id="TGN42046.1"/>
    </source>
</evidence>
<dbReference type="PRINTS" id="PR00885">
    <property type="entry name" value="BCTERIALGSPH"/>
</dbReference>
<gene>
    <name evidence="11" type="primary">gspH</name>
    <name evidence="11" type="ORF">E5Q11_04145</name>
</gene>
<evidence type="ECO:0000256" key="3">
    <source>
        <dbReference type="ARBA" id="ARBA00022475"/>
    </source>
</evidence>
<protein>
    <recommendedName>
        <fullName evidence="2">Type II secretion system protein H</fullName>
    </recommendedName>
    <alternativeName>
        <fullName evidence="9">General secretion pathway protein H</fullName>
    </alternativeName>
</protein>
<dbReference type="GO" id="GO:0015627">
    <property type="term" value="C:type II protein secretion system complex"/>
    <property type="evidence" value="ECO:0007669"/>
    <property type="project" value="InterPro"/>
</dbReference>
<evidence type="ECO:0000256" key="8">
    <source>
        <dbReference type="ARBA" id="ARBA00023136"/>
    </source>
</evidence>
<comment type="subcellular location">
    <subcellularLocation>
        <location evidence="1">Cell inner membrane</location>
        <topology evidence="1">Single-pass membrane protein</topology>
    </subcellularLocation>
</comment>
<reference evidence="11 12" key="1">
    <citation type="submission" date="2019-04" db="EMBL/GenBank/DDBJ databases">
        <authorList>
            <person name="Park S."/>
            <person name="Yoon J.-H."/>
        </authorList>
    </citation>
    <scope>NUCLEOTIDE SEQUENCE [LARGE SCALE GENOMIC DNA]</scope>
    <source>
        <strain evidence="11 12">HJM-18</strain>
    </source>
</reference>
<proteinExistence type="predicted"/>
<evidence type="ECO:0000256" key="1">
    <source>
        <dbReference type="ARBA" id="ARBA00004377"/>
    </source>
</evidence>
<name>A0A4Z1CCP8_9GAMM</name>
<keyword evidence="8 10" id="KW-0472">Membrane</keyword>
<evidence type="ECO:0000256" key="4">
    <source>
        <dbReference type="ARBA" id="ARBA00022481"/>
    </source>
</evidence>
<dbReference type="NCBIfam" id="TIGR02532">
    <property type="entry name" value="IV_pilin_GFxxxE"/>
    <property type="match status" value="1"/>
</dbReference>